<protein>
    <submittedName>
        <fullName evidence="1">Riboflavin biosynthesis protein RibD</fullName>
    </submittedName>
</protein>
<sequence length="65" mass="6707">MHDDPTAPLTHAPARDASVLERAMRRGLELAAGGPAWGPNPRVGCVILDAAGRVIAEGRHRGAGS</sequence>
<dbReference type="AlphaFoldDB" id="A0A399TC13"/>
<name>A0A399TC13_9MICO</name>
<evidence type="ECO:0000313" key="2">
    <source>
        <dbReference type="Proteomes" id="UP000266484"/>
    </source>
</evidence>
<gene>
    <name evidence="1" type="ORF">DZG00_04255</name>
</gene>
<comment type="caution">
    <text evidence="1">The sequence shown here is derived from an EMBL/GenBank/DDBJ whole genome shotgun (WGS) entry which is preliminary data.</text>
</comment>
<proteinExistence type="predicted"/>
<dbReference type="InterPro" id="IPR016193">
    <property type="entry name" value="Cytidine_deaminase-like"/>
</dbReference>
<dbReference type="Proteomes" id="UP000266484">
    <property type="component" value="Unassembled WGS sequence"/>
</dbReference>
<dbReference type="EMBL" id="QWGT01000036">
    <property type="protein sequence ID" value="RIJ52592.1"/>
    <property type="molecule type" value="Genomic_DNA"/>
</dbReference>
<accession>A0A399TC13</accession>
<organism evidence="1 2">
    <name type="scientific">Clavibacter lycopersici</name>
    <dbReference type="NCBI Taxonomy" id="2301718"/>
    <lineage>
        <taxon>Bacteria</taxon>
        <taxon>Bacillati</taxon>
        <taxon>Actinomycetota</taxon>
        <taxon>Actinomycetes</taxon>
        <taxon>Micrococcales</taxon>
        <taxon>Microbacteriaceae</taxon>
        <taxon>Clavibacter</taxon>
    </lineage>
</organism>
<reference evidence="1 2" key="1">
    <citation type="submission" date="2018-08" db="EMBL/GenBank/DDBJ databases">
        <title>Genome Sequence of Clavibacter michiganensis Subspecies type strains, and the Atypical Peach-Colored Strains Isolated from Tomato.</title>
        <authorList>
            <person name="Osdaghi E."/>
            <person name="Portier P."/>
            <person name="Briand M."/>
            <person name="Jacques M.-A."/>
        </authorList>
    </citation>
    <scope>NUCLEOTIDE SEQUENCE [LARGE SCALE GENOMIC DNA]</scope>
    <source>
        <strain evidence="1 2">CFBP 8615</strain>
    </source>
</reference>
<feature type="non-terminal residue" evidence="1">
    <location>
        <position position="65"/>
    </location>
</feature>
<dbReference type="SUPFAM" id="SSF53927">
    <property type="entry name" value="Cytidine deaminase-like"/>
    <property type="match status" value="1"/>
</dbReference>
<evidence type="ECO:0000313" key="1">
    <source>
        <dbReference type="EMBL" id="RIJ52592.1"/>
    </source>
</evidence>
<dbReference type="GO" id="GO:0003824">
    <property type="term" value="F:catalytic activity"/>
    <property type="evidence" value="ECO:0007669"/>
    <property type="project" value="InterPro"/>
</dbReference>
<keyword evidence="2" id="KW-1185">Reference proteome</keyword>
<dbReference type="Gene3D" id="3.40.140.10">
    <property type="entry name" value="Cytidine Deaminase, domain 2"/>
    <property type="match status" value="1"/>
</dbReference>